<dbReference type="InterPro" id="IPR044048">
    <property type="entry name" value="Big_12"/>
</dbReference>
<dbReference type="Pfam" id="PF19078">
    <property type="entry name" value="Big_12"/>
    <property type="match status" value="8"/>
</dbReference>
<dbReference type="PANTHER" id="PTHR34677:SF3">
    <property type="entry name" value="BACTERIAL IG-LIKE DOMAIN-CONTAINING PROTEIN"/>
    <property type="match status" value="1"/>
</dbReference>
<dbReference type="GO" id="GO:0016020">
    <property type="term" value="C:membrane"/>
    <property type="evidence" value="ECO:0007669"/>
    <property type="project" value="InterPro"/>
</dbReference>
<evidence type="ECO:0000259" key="3">
    <source>
        <dbReference type="PROSITE" id="PS50268"/>
    </source>
</evidence>
<dbReference type="PANTHER" id="PTHR34677">
    <property type="match status" value="1"/>
</dbReference>
<proteinExistence type="predicted"/>
<evidence type="ECO:0000259" key="4">
    <source>
        <dbReference type="PROSITE" id="PS50853"/>
    </source>
</evidence>
<dbReference type="OrthoDB" id="355609at2"/>
<dbReference type="Gene3D" id="2.60.40.60">
    <property type="entry name" value="Cadherins"/>
    <property type="match status" value="1"/>
</dbReference>
<name>A0A1W2B3S2_9SPHI</name>
<gene>
    <name evidence="5" type="ORF">SAMN04488524_1878</name>
</gene>
<dbReference type="PROSITE" id="PS50268">
    <property type="entry name" value="CADHERIN_2"/>
    <property type="match status" value="1"/>
</dbReference>
<evidence type="ECO:0000313" key="6">
    <source>
        <dbReference type="Proteomes" id="UP000192756"/>
    </source>
</evidence>
<dbReference type="EMBL" id="FWXT01000001">
    <property type="protein sequence ID" value="SMC67494.1"/>
    <property type="molecule type" value="Genomic_DNA"/>
</dbReference>
<evidence type="ECO:0000313" key="5">
    <source>
        <dbReference type="EMBL" id="SMC67494.1"/>
    </source>
</evidence>
<reference evidence="6" key="1">
    <citation type="submission" date="2017-04" db="EMBL/GenBank/DDBJ databases">
        <authorList>
            <person name="Varghese N."/>
            <person name="Submissions S."/>
        </authorList>
    </citation>
    <scope>NUCLEOTIDE SEQUENCE [LARGE SCALE GENOMIC DNA]</scope>
    <source>
        <strain evidence="6">DSM 12126</strain>
    </source>
</reference>
<dbReference type="PROSITE" id="PS50853">
    <property type="entry name" value="FN3"/>
    <property type="match status" value="1"/>
</dbReference>
<accession>A0A1W2B3S2</accession>
<dbReference type="InterPro" id="IPR013783">
    <property type="entry name" value="Ig-like_fold"/>
</dbReference>
<dbReference type="InterPro" id="IPR018391">
    <property type="entry name" value="PQQ_b-propeller_rpt"/>
</dbReference>
<dbReference type="Pfam" id="PF18676">
    <property type="entry name" value="MBG_2"/>
    <property type="match status" value="1"/>
</dbReference>
<evidence type="ECO:0000256" key="1">
    <source>
        <dbReference type="ARBA" id="ARBA00022729"/>
    </source>
</evidence>
<dbReference type="Gene3D" id="2.60.40.10">
    <property type="entry name" value="Immunoglobulins"/>
    <property type="match status" value="1"/>
</dbReference>
<dbReference type="SMART" id="SM00564">
    <property type="entry name" value="PQQ"/>
    <property type="match status" value="7"/>
</dbReference>
<dbReference type="InterPro" id="IPR026341">
    <property type="entry name" value="T9SS_type_B"/>
</dbReference>
<dbReference type="GO" id="GO:0007156">
    <property type="term" value="P:homophilic cell adhesion via plasma membrane adhesion molecules"/>
    <property type="evidence" value="ECO:0007669"/>
    <property type="project" value="InterPro"/>
</dbReference>
<dbReference type="SMART" id="SM00060">
    <property type="entry name" value="FN3"/>
    <property type="match status" value="1"/>
</dbReference>
<dbReference type="NCBIfam" id="TIGR04131">
    <property type="entry name" value="Bac_Flav_CTERM"/>
    <property type="match status" value="1"/>
</dbReference>
<keyword evidence="1 2" id="KW-0732">Signal</keyword>
<organism evidence="5 6">
    <name type="scientific">Pedobacter africanus</name>
    <dbReference type="NCBI Taxonomy" id="151894"/>
    <lineage>
        <taxon>Bacteria</taxon>
        <taxon>Pseudomonadati</taxon>
        <taxon>Bacteroidota</taxon>
        <taxon>Sphingobacteriia</taxon>
        <taxon>Sphingobacteriales</taxon>
        <taxon>Sphingobacteriaceae</taxon>
        <taxon>Pedobacter</taxon>
    </lineage>
</organism>
<dbReference type="GO" id="GO:0005509">
    <property type="term" value="F:calcium ion binding"/>
    <property type="evidence" value="ECO:0007669"/>
    <property type="project" value="InterPro"/>
</dbReference>
<dbReference type="InterPro" id="IPR003961">
    <property type="entry name" value="FN3_dom"/>
</dbReference>
<dbReference type="Gene3D" id="2.60.40.1220">
    <property type="match status" value="1"/>
</dbReference>
<keyword evidence="6" id="KW-1185">Reference proteome</keyword>
<feature type="domain" description="Fibronectin type-III" evidence="4">
    <location>
        <begin position="1013"/>
        <end position="1106"/>
    </location>
</feature>
<dbReference type="InterPro" id="IPR002126">
    <property type="entry name" value="Cadherin-like_dom"/>
</dbReference>
<protein>
    <submittedName>
        <fullName evidence="5">Gliding motility-associated C-terminal domain-containing protein</fullName>
    </submittedName>
</protein>
<feature type="signal peptide" evidence="2">
    <location>
        <begin position="1"/>
        <end position="22"/>
    </location>
</feature>
<feature type="chain" id="PRO_5012190450" evidence="2">
    <location>
        <begin position="23"/>
        <end position="1646"/>
    </location>
</feature>
<dbReference type="InterPro" id="IPR014755">
    <property type="entry name" value="Cu-Rt/internalin_Ig-like"/>
</dbReference>
<dbReference type="Pfam" id="PF13585">
    <property type="entry name" value="CHU_C"/>
    <property type="match status" value="1"/>
</dbReference>
<dbReference type="RefSeq" id="WP_084238059.1">
    <property type="nucleotide sequence ID" value="NZ_FWXT01000001.1"/>
</dbReference>
<sequence length="1646" mass="167670">MKKVYYLLIVFLAMAGALRAQTSTEQFETESHGSTSFTDNGVIFNIISHVSVFDIQGNFPGTGWNGVANDNRYIDNSNDSAFPPSFSIKTTSNLFKVNRFWMYLSALNLDLNVAGTLTVTGKLSGITKFTQTKTTGFATSLGSTNGYTLIDLTNLNGQNYSNIVIDELQITLGGNFRYVGFDAFTWVKDSNVILPPGPTASIVVANNALKIGESSLVTITFNGAVSGFDNADLTVANGTLSNVSSSDGGTTWTATFTPTAGITDPTNIIALNNAGVTNGSGIAGTGTTNSNNYVIDTQRPTATIVVANTNLGVGGTSLVTFTFSEAVTGFTNADLTIANGSLTAVSSLDGGITWTATFTPSAGITDATNLITLDNTGVQDLAGNTGSGITNSNNYGIDSQRPVATIVIADPVLTAGETTVVTITFSEAVTGFTNADLTIANGTMTAVNSSDGGITWTAIFTPTAGIADASNLITLNNAGISDLAGNAGTGTTNSANYTINTVRPTATIVVANTSLKIGGTSMVTITFNEVVTGFTNADLTIENGTLTAVSSLDGGITWTATFTPTNGITDASNQIVLDNTGVTNTAGNVGAGTANSNNYAIDTRRPTATVIVANTALGIGGTSLVTITFSEAVVGFTNADLTIANGTLSAVSSSDGGITWTATFTPAAGITNPTNLITLDNTGVQDLAGNAGSGTTDSNNYSVDSQRPTATIVLADNALSIGESSLVTFTFSEAVTGFANDDLTISNGTLTDVSSSDGGVTWTATFTPTAGIKDASNLISLNNTGISDLAGNTGIGITNSANYTINTVRPTATIVVANTILNAGATSLVTITFSEAVSGFSNADLTVANGGLSVVSSTDGGITWTATLTPSANVTDATNLIVLDNTGVQNVAGNAGTGTTNSNNYAIDTQRPTASVLVANAVLRAGETTPVTITFSEAVTGFSTADLGVENAVVTGLSSSDGGIIWTATLTPAAGIEDASNLITLDNTGIIDVAGNTGNGTTISNNYTIDTKAPGVPTGLAATGGDAEVVLNWTGNPETDIARYRIFAGTTAGPAILLTEVAAGGTTYTNTGLTNGTTYYYRIQAIDQAGNISAISTDVAAVPKGNQTITFNAIAAKTYGGAAFTLGNANSSAGLAVTYTAADPSVVSISGNTATILKAGSTLVTASQPGNATVKAAANAQQTLIVNKALLTIAADNKERFAGTANPVLTVSYSGFVNSETNAVLTTVPTVSTTATIGSPVGDYPITVSGAAAANYSFNYVAGTLKVKGGAPTNISLAEITLYENSASGTNAGALSSTSDDPSATFTYTLVAGTGDTDNALFAISGNKINTAASLNFENKASYSVRVKSTTQYGLSLEKVLNIALSDLNEIPTLAAIADQTICFTTAAQTVALSGISAGPESAQTTTLTVSSSNANLFDALTVSGTGATGTLNYRVKAGAVAGTATVTVTVKDNGGTANGGVDSFSRNFVITVNALPVVSINSDKGTNLSKGETAVLTAIGGTSYVWANASGIIGSTNGAVLTVRPSQTTTYTVTATNVSGCIQTQSVTIVVNEDFAKIKAANILTPNGDGYNDKWVIDNIDFYPNNEVKIFDKSGRLMYNKRGYDNSWDGTFNGIALNEGTYYYIVDFGDRTRVFKGFITIVRND</sequence>
<dbReference type="Gene3D" id="3.30.160.710">
    <property type="match status" value="1"/>
</dbReference>
<dbReference type="STRING" id="151894.SAMN04488524_1878"/>
<dbReference type="InterPro" id="IPR036116">
    <property type="entry name" value="FN3_sf"/>
</dbReference>
<evidence type="ECO:0000256" key="2">
    <source>
        <dbReference type="SAM" id="SignalP"/>
    </source>
</evidence>
<feature type="domain" description="Cadherin" evidence="3">
    <location>
        <begin position="1274"/>
        <end position="1374"/>
    </location>
</feature>
<dbReference type="SUPFAM" id="SSF49265">
    <property type="entry name" value="Fibronectin type III"/>
    <property type="match status" value="1"/>
</dbReference>
<dbReference type="InterPro" id="IPR041286">
    <property type="entry name" value="MBG_2"/>
</dbReference>
<dbReference type="Proteomes" id="UP000192756">
    <property type="component" value="Unassembled WGS sequence"/>
</dbReference>